<dbReference type="EMBL" id="CABVLU010000001">
    <property type="protein sequence ID" value="VVT47177.1"/>
    <property type="molecule type" value="Genomic_DNA"/>
</dbReference>
<feature type="region of interest" description="Disordered" evidence="1">
    <location>
        <begin position="407"/>
        <end position="440"/>
    </location>
</feature>
<dbReference type="RefSeq" id="XP_031852193.1">
    <property type="nucleotide sequence ID" value="XM_031996302.1"/>
</dbReference>
<name>A0A5E8B6P1_9ASCO</name>
<feature type="compositionally biased region" description="Low complexity" evidence="1">
    <location>
        <begin position="413"/>
        <end position="422"/>
    </location>
</feature>
<dbReference type="AlphaFoldDB" id="A0A5E8B6P1"/>
<evidence type="ECO:0000313" key="2">
    <source>
        <dbReference type="EMBL" id="VVT47177.1"/>
    </source>
</evidence>
<feature type="compositionally biased region" description="Pro residues" evidence="1">
    <location>
        <begin position="227"/>
        <end position="239"/>
    </location>
</feature>
<feature type="compositionally biased region" description="Low complexity" evidence="1">
    <location>
        <begin position="240"/>
        <end position="254"/>
    </location>
</feature>
<feature type="compositionally biased region" description="Low complexity" evidence="1">
    <location>
        <begin position="85"/>
        <end position="97"/>
    </location>
</feature>
<keyword evidence="3" id="KW-1185">Reference proteome</keyword>
<evidence type="ECO:0000313" key="3">
    <source>
        <dbReference type="Proteomes" id="UP000398389"/>
    </source>
</evidence>
<feature type="compositionally biased region" description="Polar residues" evidence="1">
    <location>
        <begin position="51"/>
        <end position="61"/>
    </location>
</feature>
<dbReference type="Proteomes" id="UP000398389">
    <property type="component" value="Unassembled WGS sequence"/>
</dbReference>
<feature type="region of interest" description="Disordered" evidence="1">
    <location>
        <begin position="39"/>
        <end position="63"/>
    </location>
</feature>
<reference evidence="2 3" key="1">
    <citation type="submission" date="2019-09" db="EMBL/GenBank/DDBJ databases">
        <authorList>
            <person name="Brejova B."/>
        </authorList>
    </citation>
    <scope>NUCLEOTIDE SEQUENCE [LARGE SCALE GENOMIC DNA]</scope>
</reference>
<sequence length="492" mass="54715">MPRLRLSSGSSNKPLLADRLRLYDEHEARVQQALELVRSGSSVASAERRVGTSSKTISMRLSSRRNSIRSALELQRANKTRVTKTTKSSTSSTSSSSTRKRRASSMDDSYKTFLLTTSDPTKLHLTFDEELCIAHHMRLMIDRNGPFPYQLISEILRYYVRLRDAFQHLLLVEEAEEAVLDDDDDDDDDNGDDDLQIISSSCERSPPFATPSPSTPVKRVNNHVALPPSPQAPPSPPISSVPMLSPASSARASPALPPSPSRRYSILFSSHEPSDVKDLHDSAIPDGSTSKPSIISITPSYLTNFCKRNGIQSRTLAALCKETNFHDQFCISKETFIRSKIGVYSKLRQHLVKFEFVQQQQHLTAPPNSELARLWDADPQLYDQMLNNISTGRVLRLCFLDPAFSPETGSGGNSNSNSNNLLNDKDRPRAHQNKPKTHGFEDAGAFKLSVLSRILDHLDGHPVRANGNSVPMSIFSTPDLISVMFDHLSQHL</sequence>
<gene>
    <name evidence="2" type="ORF">SAPINGB_P001581</name>
</gene>
<evidence type="ECO:0000256" key="1">
    <source>
        <dbReference type="SAM" id="MobiDB-lite"/>
    </source>
</evidence>
<feature type="compositionally biased region" description="Acidic residues" evidence="1">
    <location>
        <begin position="180"/>
        <end position="195"/>
    </location>
</feature>
<feature type="region of interest" description="Disordered" evidence="1">
    <location>
        <begin position="76"/>
        <end position="104"/>
    </location>
</feature>
<protein>
    <submittedName>
        <fullName evidence="2">Uncharacterized protein</fullName>
    </submittedName>
</protein>
<organism evidence="2 3">
    <name type="scientific">Magnusiomyces paraingens</name>
    <dbReference type="NCBI Taxonomy" id="2606893"/>
    <lineage>
        <taxon>Eukaryota</taxon>
        <taxon>Fungi</taxon>
        <taxon>Dikarya</taxon>
        <taxon>Ascomycota</taxon>
        <taxon>Saccharomycotina</taxon>
        <taxon>Dipodascomycetes</taxon>
        <taxon>Dipodascales</taxon>
        <taxon>Dipodascaceae</taxon>
        <taxon>Magnusiomyces</taxon>
    </lineage>
</organism>
<dbReference type="GeneID" id="43580402"/>
<accession>A0A5E8B6P1</accession>
<feature type="region of interest" description="Disordered" evidence="1">
    <location>
        <begin position="180"/>
        <end position="259"/>
    </location>
</feature>
<proteinExistence type="predicted"/>